<name>A0A0A8YDI2_ARUDO</name>
<evidence type="ECO:0000313" key="1">
    <source>
        <dbReference type="EMBL" id="JAD24099.1"/>
    </source>
</evidence>
<reference evidence="1" key="2">
    <citation type="journal article" date="2015" name="Data Brief">
        <title>Shoot transcriptome of the giant reed, Arundo donax.</title>
        <authorList>
            <person name="Barrero R.A."/>
            <person name="Guerrero F.D."/>
            <person name="Moolhuijzen P."/>
            <person name="Goolsby J.A."/>
            <person name="Tidwell J."/>
            <person name="Bellgard S.E."/>
            <person name="Bellgard M.I."/>
        </authorList>
    </citation>
    <scope>NUCLEOTIDE SEQUENCE</scope>
    <source>
        <tissue evidence="1">Shoot tissue taken approximately 20 cm above the soil surface</tissue>
    </source>
</reference>
<sequence>MLGNASWSSTLGCLLVTLVKMAHNLKQKKYNF</sequence>
<reference evidence="1" key="1">
    <citation type="submission" date="2014-09" db="EMBL/GenBank/DDBJ databases">
        <authorList>
            <person name="Magalhaes I.L.F."/>
            <person name="Oliveira U."/>
            <person name="Santos F.R."/>
            <person name="Vidigal T.H.D.A."/>
            <person name="Brescovit A.D."/>
            <person name="Santos A.J."/>
        </authorList>
    </citation>
    <scope>NUCLEOTIDE SEQUENCE</scope>
    <source>
        <tissue evidence="1">Shoot tissue taken approximately 20 cm above the soil surface</tissue>
    </source>
</reference>
<accession>A0A0A8YDI2</accession>
<proteinExistence type="predicted"/>
<organism evidence="1">
    <name type="scientific">Arundo donax</name>
    <name type="common">Giant reed</name>
    <name type="synonym">Donax arundinaceus</name>
    <dbReference type="NCBI Taxonomy" id="35708"/>
    <lineage>
        <taxon>Eukaryota</taxon>
        <taxon>Viridiplantae</taxon>
        <taxon>Streptophyta</taxon>
        <taxon>Embryophyta</taxon>
        <taxon>Tracheophyta</taxon>
        <taxon>Spermatophyta</taxon>
        <taxon>Magnoliopsida</taxon>
        <taxon>Liliopsida</taxon>
        <taxon>Poales</taxon>
        <taxon>Poaceae</taxon>
        <taxon>PACMAD clade</taxon>
        <taxon>Arundinoideae</taxon>
        <taxon>Arundineae</taxon>
        <taxon>Arundo</taxon>
    </lineage>
</organism>
<dbReference type="AlphaFoldDB" id="A0A0A8YDI2"/>
<protein>
    <submittedName>
        <fullName evidence="1">Uncharacterized protein</fullName>
    </submittedName>
</protein>
<dbReference type="EMBL" id="GBRH01273796">
    <property type="protein sequence ID" value="JAD24099.1"/>
    <property type="molecule type" value="Transcribed_RNA"/>
</dbReference>